<dbReference type="Pfam" id="PF07963">
    <property type="entry name" value="N_methyl"/>
    <property type="match status" value="1"/>
</dbReference>
<protein>
    <recommendedName>
        <fullName evidence="6">Prepilin-type N-terminal cleavage/methylation domain-containing protein</fullName>
    </recommendedName>
</protein>
<dbReference type="Proteomes" id="UP000321440">
    <property type="component" value="Unassembled WGS sequence"/>
</dbReference>
<feature type="transmembrane region" description="Helical" evidence="3">
    <location>
        <begin position="12"/>
        <end position="35"/>
    </location>
</feature>
<organism evidence="4 5">
    <name type="scientific">Alkalibacillus haloalkaliphilus</name>
    <dbReference type="NCBI Taxonomy" id="94136"/>
    <lineage>
        <taxon>Bacteria</taxon>
        <taxon>Bacillati</taxon>
        <taxon>Bacillota</taxon>
        <taxon>Bacilli</taxon>
        <taxon>Bacillales</taxon>
        <taxon>Bacillaceae</taxon>
        <taxon>Alkalibacillus</taxon>
    </lineage>
</organism>
<dbReference type="InterPro" id="IPR012902">
    <property type="entry name" value="N_methyl_site"/>
</dbReference>
<evidence type="ECO:0000313" key="5">
    <source>
        <dbReference type="Proteomes" id="UP000321440"/>
    </source>
</evidence>
<keyword evidence="3" id="KW-0472">Membrane</keyword>
<gene>
    <name evidence="4" type="ORF">AHA02nite_25920</name>
</gene>
<comment type="subcellular location">
    <subcellularLocation>
        <location evidence="1">Cell surface</location>
    </subcellularLocation>
</comment>
<keyword evidence="3" id="KW-1133">Transmembrane helix</keyword>
<keyword evidence="3" id="KW-0812">Transmembrane</keyword>
<evidence type="ECO:0000256" key="1">
    <source>
        <dbReference type="ARBA" id="ARBA00004241"/>
    </source>
</evidence>
<evidence type="ECO:0000256" key="2">
    <source>
        <dbReference type="ARBA" id="ARBA00023287"/>
    </source>
</evidence>
<keyword evidence="5" id="KW-1185">Reference proteome</keyword>
<dbReference type="AlphaFoldDB" id="A0A511W703"/>
<dbReference type="GO" id="GO:0009986">
    <property type="term" value="C:cell surface"/>
    <property type="evidence" value="ECO:0007669"/>
    <property type="project" value="UniProtKB-SubCell"/>
</dbReference>
<reference evidence="4 5" key="1">
    <citation type="submission" date="2019-07" db="EMBL/GenBank/DDBJ databases">
        <title>Whole genome shotgun sequence of Alkalibacillus haloalkaliphilus NBRC 103110.</title>
        <authorList>
            <person name="Hosoyama A."/>
            <person name="Uohara A."/>
            <person name="Ohji S."/>
            <person name="Ichikawa N."/>
        </authorList>
    </citation>
    <scope>NUCLEOTIDE SEQUENCE [LARGE SCALE GENOMIC DNA]</scope>
    <source>
        <strain evidence="4 5">NBRC 103110</strain>
    </source>
</reference>
<dbReference type="EMBL" id="BJYA01000019">
    <property type="protein sequence ID" value="GEN46816.1"/>
    <property type="molecule type" value="Genomic_DNA"/>
</dbReference>
<dbReference type="GO" id="GO:0030420">
    <property type="term" value="P:establishment of competence for transformation"/>
    <property type="evidence" value="ECO:0007669"/>
    <property type="project" value="UniProtKB-KW"/>
</dbReference>
<sequence>MLMKILKNNKGVSLIEILGALVILSIILIGFFSMFTQVASMQNVTEEEVVATNLIKVALEDVQSTELSTSTFGTYEEFNQSGLPTIPSVQQSGAFVTNEDYLLRLTLSNEEHSEQLLKATLHVVNSDGRNLAHTYTYIEVAEDE</sequence>
<comment type="caution">
    <text evidence="4">The sequence shown here is derived from an EMBL/GenBank/DDBJ whole genome shotgun (WGS) entry which is preliminary data.</text>
</comment>
<dbReference type="PROSITE" id="PS00409">
    <property type="entry name" value="PROKAR_NTER_METHYL"/>
    <property type="match status" value="1"/>
</dbReference>
<proteinExistence type="predicted"/>
<evidence type="ECO:0008006" key="6">
    <source>
        <dbReference type="Google" id="ProtNLM"/>
    </source>
</evidence>
<evidence type="ECO:0000313" key="4">
    <source>
        <dbReference type="EMBL" id="GEN46816.1"/>
    </source>
</evidence>
<accession>A0A511W703</accession>
<keyword evidence="2" id="KW-0178">Competence</keyword>
<name>A0A511W703_9BACI</name>
<evidence type="ECO:0000256" key="3">
    <source>
        <dbReference type="SAM" id="Phobius"/>
    </source>
</evidence>